<name>M4BKE5_HYAAE</name>
<protein>
    <submittedName>
        <fullName evidence="1">Uncharacterized protein</fullName>
    </submittedName>
</protein>
<evidence type="ECO:0000313" key="1">
    <source>
        <dbReference type="EnsemblProtists" id="HpaP806878"/>
    </source>
</evidence>
<accession>M4BKE5</accession>
<dbReference type="EnsemblProtists" id="HpaT806878">
    <property type="protein sequence ID" value="HpaP806878"/>
    <property type="gene ID" value="HpaG806878"/>
</dbReference>
<dbReference type="HOGENOM" id="CLU_2473767_0_0_1"/>
<dbReference type="Proteomes" id="UP000011713">
    <property type="component" value="Unassembled WGS sequence"/>
</dbReference>
<dbReference type="InParanoid" id="M4BKE5"/>
<keyword evidence="2" id="KW-1185">Reference proteome</keyword>
<dbReference type="VEuPathDB" id="FungiDB:HpaG806878"/>
<organism evidence="1 2">
    <name type="scientific">Hyaloperonospora arabidopsidis (strain Emoy2)</name>
    <name type="common">Downy mildew agent</name>
    <name type="synonym">Peronospora arabidopsidis</name>
    <dbReference type="NCBI Taxonomy" id="559515"/>
    <lineage>
        <taxon>Eukaryota</taxon>
        <taxon>Sar</taxon>
        <taxon>Stramenopiles</taxon>
        <taxon>Oomycota</taxon>
        <taxon>Peronosporomycetes</taxon>
        <taxon>Peronosporales</taxon>
        <taxon>Peronosporaceae</taxon>
        <taxon>Hyaloperonospora</taxon>
    </lineage>
</organism>
<dbReference type="AlphaFoldDB" id="M4BKE5"/>
<reference evidence="2" key="1">
    <citation type="journal article" date="2010" name="Science">
        <title>Signatures of adaptation to obligate biotrophy in the Hyaloperonospora arabidopsidis genome.</title>
        <authorList>
            <person name="Baxter L."/>
            <person name="Tripathy S."/>
            <person name="Ishaque N."/>
            <person name="Boot N."/>
            <person name="Cabral A."/>
            <person name="Kemen E."/>
            <person name="Thines M."/>
            <person name="Ah-Fong A."/>
            <person name="Anderson R."/>
            <person name="Badejoko W."/>
            <person name="Bittner-Eddy P."/>
            <person name="Boore J.L."/>
            <person name="Chibucos M.C."/>
            <person name="Coates M."/>
            <person name="Dehal P."/>
            <person name="Delehaunty K."/>
            <person name="Dong S."/>
            <person name="Downton P."/>
            <person name="Dumas B."/>
            <person name="Fabro G."/>
            <person name="Fronick C."/>
            <person name="Fuerstenberg S.I."/>
            <person name="Fulton L."/>
            <person name="Gaulin E."/>
            <person name="Govers F."/>
            <person name="Hughes L."/>
            <person name="Humphray S."/>
            <person name="Jiang R.H."/>
            <person name="Judelson H."/>
            <person name="Kamoun S."/>
            <person name="Kyung K."/>
            <person name="Meijer H."/>
            <person name="Minx P."/>
            <person name="Morris P."/>
            <person name="Nelson J."/>
            <person name="Phuntumart V."/>
            <person name="Qutob D."/>
            <person name="Rehmany A."/>
            <person name="Rougon-Cardoso A."/>
            <person name="Ryden P."/>
            <person name="Torto-Alalibo T."/>
            <person name="Studholme D."/>
            <person name="Wang Y."/>
            <person name="Win J."/>
            <person name="Wood J."/>
            <person name="Clifton S.W."/>
            <person name="Rogers J."/>
            <person name="Van den Ackerveken G."/>
            <person name="Jones J.D."/>
            <person name="McDowell J.M."/>
            <person name="Beynon J."/>
            <person name="Tyler B.M."/>
        </authorList>
    </citation>
    <scope>NUCLEOTIDE SEQUENCE [LARGE SCALE GENOMIC DNA]</scope>
    <source>
        <strain evidence="2">Emoy2</strain>
    </source>
</reference>
<proteinExistence type="predicted"/>
<reference evidence="1" key="2">
    <citation type="submission" date="2015-06" db="UniProtKB">
        <authorList>
            <consortium name="EnsemblProtists"/>
        </authorList>
    </citation>
    <scope>IDENTIFICATION</scope>
    <source>
        <strain evidence="1">Emoy2</strain>
    </source>
</reference>
<dbReference type="EMBL" id="JH598349">
    <property type="status" value="NOT_ANNOTATED_CDS"/>
    <property type="molecule type" value="Genomic_DNA"/>
</dbReference>
<sequence length="88" mass="9888">MFHYFEVIARDSGMPQVGVIFRAACLSSLFLPLSNFEGKCMKQELTCPPDDGARLVHLFASAEQQTCSLYFRVNPQERTILVFGVRAS</sequence>
<evidence type="ECO:0000313" key="2">
    <source>
        <dbReference type="Proteomes" id="UP000011713"/>
    </source>
</evidence>